<gene>
    <name evidence="1" type="ORF">RWE15_15015</name>
</gene>
<sequence length="65" mass="7244">MARLCSTGLIFIPCRDGLSHHKDEFTSIRSIKLGCDVLEKEVLKWAEPVNEKVSANNGGESDERL</sequence>
<evidence type="ECO:0000313" key="1">
    <source>
        <dbReference type="EMBL" id="MDY0395498.1"/>
    </source>
</evidence>
<evidence type="ECO:0000313" key="2">
    <source>
        <dbReference type="Proteomes" id="UP001281447"/>
    </source>
</evidence>
<name>A0ABU5C853_9BACI</name>
<dbReference type="Proteomes" id="UP001281447">
    <property type="component" value="Unassembled WGS sequence"/>
</dbReference>
<protein>
    <submittedName>
        <fullName evidence="1">Uncharacterized protein</fullName>
    </submittedName>
</protein>
<comment type="caution">
    <text evidence="1">The sequence shown here is derived from an EMBL/GenBank/DDBJ whole genome shotgun (WGS) entry which is preliminary data.</text>
</comment>
<dbReference type="Gene3D" id="3.40.630.10">
    <property type="entry name" value="Zn peptidases"/>
    <property type="match status" value="1"/>
</dbReference>
<organism evidence="1 2">
    <name type="scientific">Tigheibacillus halophilus</name>
    <dbReference type="NCBI Taxonomy" id="361280"/>
    <lineage>
        <taxon>Bacteria</taxon>
        <taxon>Bacillati</taxon>
        <taxon>Bacillota</taxon>
        <taxon>Bacilli</taxon>
        <taxon>Bacillales</taxon>
        <taxon>Bacillaceae</taxon>
        <taxon>Tigheibacillus</taxon>
    </lineage>
</organism>
<dbReference type="SUPFAM" id="SSF53187">
    <property type="entry name" value="Zn-dependent exopeptidases"/>
    <property type="match status" value="1"/>
</dbReference>
<proteinExistence type="predicted"/>
<dbReference type="EMBL" id="JAWDIP010000003">
    <property type="protein sequence ID" value="MDY0395498.1"/>
    <property type="molecule type" value="Genomic_DNA"/>
</dbReference>
<keyword evidence="2" id="KW-1185">Reference proteome</keyword>
<reference evidence="1 2" key="1">
    <citation type="submission" date="2023-10" db="EMBL/GenBank/DDBJ databases">
        <title>Virgibacillus halophilus 5B73C genome.</title>
        <authorList>
            <person name="Miliotis G."/>
            <person name="Sengupta P."/>
            <person name="Hameed A."/>
            <person name="Chuvochina M."/>
            <person name="Mcdonagh F."/>
            <person name="Simpson A.C."/>
            <person name="Singh N.K."/>
            <person name="Rekha P.D."/>
            <person name="Raman K."/>
            <person name="Hugenholtz P."/>
            <person name="Venkateswaran K."/>
        </authorList>
    </citation>
    <scope>NUCLEOTIDE SEQUENCE [LARGE SCALE GENOMIC DNA]</scope>
    <source>
        <strain evidence="1 2">5B73C</strain>
    </source>
</reference>
<accession>A0ABU5C853</accession>